<dbReference type="AlphaFoldDB" id="A0A810N8K0"/>
<accession>A0A810N8K0</accession>
<dbReference type="Gene3D" id="3.30.200.20">
    <property type="entry name" value="Phosphorylase Kinase, domain 1"/>
    <property type="match status" value="1"/>
</dbReference>
<dbReference type="PANTHER" id="PTHR21310:SF40">
    <property type="entry name" value="AMINOGLYCOSIDE PHOSPHOTRANSFERASE DOMAIN-CONTAINING PROTEIN-RELATED"/>
    <property type="match status" value="1"/>
</dbReference>
<organism evidence="2 3">
    <name type="scientific">Polymorphospora rubra</name>
    <dbReference type="NCBI Taxonomy" id="338584"/>
    <lineage>
        <taxon>Bacteria</taxon>
        <taxon>Bacillati</taxon>
        <taxon>Actinomycetota</taxon>
        <taxon>Actinomycetes</taxon>
        <taxon>Micromonosporales</taxon>
        <taxon>Micromonosporaceae</taxon>
        <taxon>Polymorphospora</taxon>
    </lineage>
</organism>
<dbReference type="Gene3D" id="3.90.1200.10">
    <property type="match status" value="1"/>
</dbReference>
<keyword evidence="3" id="KW-1185">Reference proteome</keyword>
<dbReference type="PANTHER" id="PTHR21310">
    <property type="entry name" value="AMINOGLYCOSIDE PHOSPHOTRANSFERASE-RELATED-RELATED"/>
    <property type="match status" value="1"/>
</dbReference>
<evidence type="ECO:0000259" key="1">
    <source>
        <dbReference type="Pfam" id="PF01636"/>
    </source>
</evidence>
<evidence type="ECO:0000313" key="3">
    <source>
        <dbReference type="Proteomes" id="UP000680866"/>
    </source>
</evidence>
<gene>
    <name evidence="2" type="ORF">Prubr_67570</name>
</gene>
<protein>
    <recommendedName>
        <fullName evidence="1">Aminoglycoside phosphotransferase domain-containing protein</fullName>
    </recommendedName>
</protein>
<feature type="domain" description="Aminoglycoside phosphotransferase" evidence="1">
    <location>
        <begin position="25"/>
        <end position="246"/>
    </location>
</feature>
<dbReference type="InterPro" id="IPR011009">
    <property type="entry name" value="Kinase-like_dom_sf"/>
</dbReference>
<reference evidence="2" key="1">
    <citation type="submission" date="2020-08" db="EMBL/GenBank/DDBJ databases">
        <title>Whole genome shotgun sequence of Polymorphospora rubra NBRC 101157.</title>
        <authorList>
            <person name="Komaki H."/>
            <person name="Tamura T."/>
        </authorList>
    </citation>
    <scope>NUCLEOTIDE SEQUENCE</scope>
    <source>
        <strain evidence="2">NBRC 101157</strain>
    </source>
</reference>
<dbReference type="EMBL" id="AP023359">
    <property type="protein sequence ID" value="BCJ69736.1"/>
    <property type="molecule type" value="Genomic_DNA"/>
</dbReference>
<dbReference type="Proteomes" id="UP000680866">
    <property type="component" value="Chromosome"/>
</dbReference>
<dbReference type="SUPFAM" id="SSF56112">
    <property type="entry name" value="Protein kinase-like (PK-like)"/>
    <property type="match status" value="1"/>
</dbReference>
<name>A0A810N8K0_9ACTN</name>
<dbReference type="InterPro" id="IPR051678">
    <property type="entry name" value="AGP_Transferase"/>
</dbReference>
<dbReference type="InterPro" id="IPR002575">
    <property type="entry name" value="Aminoglycoside_PTrfase"/>
</dbReference>
<evidence type="ECO:0000313" key="2">
    <source>
        <dbReference type="EMBL" id="BCJ69736.1"/>
    </source>
</evidence>
<dbReference type="Pfam" id="PF01636">
    <property type="entry name" value="APH"/>
    <property type="match status" value="1"/>
</dbReference>
<dbReference type="KEGG" id="pry:Prubr_67570"/>
<sequence>MVGTVETAAIRWVESVWRRRITATRRLTGGWTSTVLRLTAADGGDAVLRMMTKEPWRRHAAGLLTREANVQEQLGRSPIPVPRSLALDPSGAEAGVPAHLMSCLPGQLRLDRVSAQVIDTLADLLVAVHRFDPGPAKPRDFQSWAGPEKRVVPRWARRPDLWGRAFEELDQPAPAHVGTFLHRDFHLGNVLWTGERISGVVDWVETSWGPAHLDVAHAATYLAMLHGAAPAAAFTDAYCRRAGDRPADDELRYWNVLDIVGYLPDPAKVVQPWRDRGLTIGDDLARIRLEQRLEAVLAHTIRRP</sequence>
<proteinExistence type="predicted"/>